<comment type="caution">
    <text evidence="3">The sequence shown here is derived from an EMBL/GenBank/DDBJ whole genome shotgun (WGS) entry which is preliminary data.</text>
</comment>
<feature type="region of interest" description="Disordered" evidence="1">
    <location>
        <begin position="1"/>
        <end position="51"/>
    </location>
</feature>
<evidence type="ECO:0000313" key="4">
    <source>
        <dbReference type="Proteomes" id="UP001281410"/>
    </source>
</evidence>
<protein>
    <recommendedName>
        <fullName evidence="2">Transposase MuDR plant domain-containing protein</fullName>
    </recommendedName>
</protein>
<evidence type="ECO:0000313" key="3">
    <source>
        <dbReference type="EMBL" id="KAK3229915.1"/>
    </source>
</evidence>
<dbReference type="AlphaFoldDB" id="A0AAE0EKN0"/>
<dbReference type="Proteomes" id="UP001281410">
    <property type="component" value="Unassembled WGS sequence"/>
</dbReference>
<keyword evidence="4" id="KW-1185">Reference proteome</keyword>
<gene>
    <name evidence="3" type="ORF">Dsin_001796</name>
</gene>
<sequence length="111" mass="12726">MNDNEDEVSNENNKVEDELPNDSGEDNDGLSDVNDDDIAEEDVIDNPIMGTAFRPRDDGRITVEVGQLFRNSTHFREVLLDYSIQEGFKLKRIKIEKRRITYGCEAKGCTW</sequence>
<dbReference type="Pfam" id="PF03108">
    <property type="entry name" value="DBD_Tnp_Mut"/>
    <property type="match status" value="1"/>
</dbReference>
<name>A0AAE0EKN0_9ROSI</name>
<accession>A0AAE0EKN0</accession>
<proteinExistence type="predicted"/>
<dbReference type="InterPro" id="IPR004332">
    <property type="entry name" value="Transposase_MuDR"/>
</dbReference>
<dbReference type="EMBL" id="JANJYJ010000001">
    <property type="protein sequence ID" value="KAK3229915.1"/>
    <property type="molecule type" value="Genomic_DNA"/>
</dbReference>
<evidence type="ECO:0000256" key="1">
    <source>
        <dbReference type="SAM" id="MobiDB-lite"/>
    </source>
</evidence>
<feature type="domain" description="Transposase MuDR plant" evidence="2">
    <location>
        <begin position="61"/>
        <end position="111"/>
    </location>
</feature>
<reference evidence="3" key="1">
    <citation type="journal article" date="2023" name="Plant J.">
        <title>Genome sequences and population genomics provide insights into the demographic history, inbreeding, and mutation load of two 'living fossil' tree species of Dipteronia.</title>
        <authorList>
            <person name="Feng Y."/>
            <person name="Comes H.P."/>
            <person name="Chen J."/>
            <person name="Zhu S."/>
            <person name="Lu R."/>
            <person name="Zhang X."/>
            <person name="Li P."/>
            <person name="Qiu J."/>
            <person name="Olsen K.M."/>
            <person name="Qiu Y."/>
        </authorList>
    </citation>
    <scope>NUCLEOTIDE SEQUENCE</scope>
    <source>
        <strain evidence="3">NBL</strain>
    </source>
</reference>
<organism evidence="3 4">
    <name type="scientific">Dipteronia sinensis</name>
    <dbReference type="NCBI Taxonomy" id="43782"/>
    <lineage>
        <taxon>Eukaryota</taxon>
        <taxon>Viridiplantae</taxon>
        <taxon>Streptophyta</taxon>
        <taxon>Embryophyta</taxon>
        <taxon>Tracheophyta</taxon>
        <taxon>Spermatophyta</taxon>
        <taxon>Magnoliopsida</taxon>
        <taxon>eudicotyledons</taxon>
        <taxon>Gunneridae</taxon>
        <taxon>Pentapetalae</taxon>
        <taxon>rosids</taxon>
        <taxon>malvids</taxon>
        <taxon>Sapindales</taxon>
        <taxon>Sapindaceae</taxon>
        <taxon>Hippocastanoideae</taxon>
        <taxon>Acereae</taxon>
        <taxon>Dipteronia</taxon>
    </lineage>
</organism>
<feature type="compositionally biased region" description="Acidic residues" evidence="1">
    <location>
        <begin position="18"/>
        <end position="44"/>
    </location>
</feature>
<evidence type="ECO:0000259" key="2">
    <source>
        <dbReference type="Pfam" id="PF03108"/>
    </source>
</evidence>